<name>A0A1E5P1P6_9ACTN</name>
<reference evidence="1 2" key="1">
    <citation type="submission" date="2016-08" db="EMBL/GenBank/DDBJ databases">
        <title>Complete genome sequence of Streptomyces agglomeratus strain 6-3-2, a novel anti-MRSA actinomycete isolated from Wuli of Tebit, China.</title>
        <authorList>
            <person name="Chen X."/>
        </authorList>
    </citation>
    <scope>NUCLEOTIDE SEQUENCE [LARGE SCALE GENOMIC DNA]</scope>
    <source>
        <strain evidence="1 2">6-3-2</strain>
    </source>
</reference>
<comment type="caution">
    <text evidence="1">The sequence shown here is derived from an EMBL/GenBank/DDBJ whole genome shotgun (WGS) entry which is preliminary data.</text>
</comment>
<organism evidence="1 2">
    <name type="scientific">Streptomyces agglomeratus</name>
    <dbReference type="NCBI Taxonomy" id="285458"/>
    <lineage>
        <taxon>Bacteria</taxon>
        <taxon>Bacillati</taxon>
        <taxon>Actinomycetota</taxon>
        <taxon>Actinomycetes</taxon>
        <taxon>Kitasatosporales</taxon>
        <taxon>Streptomycetaceae</taxon>
        <taxon>Streptomyces</taxon>
    </lineage>
</organism>
<proteinExistence type="predicted"/>
<evidence type="ECO:0000313" key="1">
    <source>
        <dbReference type="EMBL" id="OEJ23417.1"/>
    </source>
</evidence>
<evidence type="ECO:0000313" key="2">
    <source>
        <dbReference type="Proteomes" id="UP000095759"/>
    </source>
</evidence>
<dbReference type="EMBL" id="MEHJ01000001">
    <property type="protein sequence ID" value="OEJ23417.1"/>
    <property type="molecule type" value="Genomic_DNA"/>
</dbReference>
<sequence length="134" mass="14296">MDETAIEVTASTGSVEVALAQLARVNGKDAVGTLEYGLAREKHMLRFAPEEQLFIFPVKVGEPGSRQIQDVQGKPVEMHGGVPADAVSLDFTREHSQTIAFDPDSGTFALWQMPIEAAKEAANVAGNVLRGFGG</sequence>
<dbReference type="RefSeq" id="WP_069933605.1">
    <property type="nucleotide sequence ID" value="NZ_MEHJ01000001.1"/>
</dbReference>
<keyword evidence="2" id="KW-1185">Reference proteome</keyword>
<gene>
    <name evidence="1" type="ORF">AS594_01850</name>
</gene>
<dbReference type="AlphaFoldDB" id="A0A1E5P1P6"/>
<accession>A0A1E5P1P6</accession>
<protein>
    <submittedName>
        <fullName evidence="1">Uncharacterized protein</fullName>
    </submittedName>
</protein>
<dbReference type="Proteomes" id="UP000095759">
    <property type="component" value="Unassembled WGS sequence"/>
</dbReference>